<organism evidence="2 3">
    <name type="scientific">Stutzerimonas xanthomarina DSM 18231</name>
    <dbReference type="NCBI Taxonomy" id="1403346"/>
    <lineage>
        <taxon>Bacteria</taxon>
        <taxon>Pseudomonadati</taxon>
        <taxon>Pseudomonadota</taxon>
        <taxon>Gammaproteobacteria</taxon>
        <taxon>Pseudomonadales</taxon>
        <taxon>Pseudomonadaceae</taxon>
        <taxon>Stutzerimonas</taxon>
    </lineage>
</organism>
<proteinExistence type="predicted"/>
<dbReference type="RefSeq" id="WP_073299115.1">
    <property type="nucleotide sequence ID" value="NZ_FQXA01000001.1"/>
</dbReference>
<dbReference type="EMBL" id="FQXA01000001">
    <property type="protein sequence ID" value="SHG55994.1"/>
    <property type="molecule type" value="Genomic_DNA"/>
</dbReference>
<gene>
    <name evidence="2" type="ORF">SAMN02744645_0657</name>
</gene>
<accession>A0A1M5KT68</accession>
<feature type="transmembrane region" description="Helical" evidence="1">
    <location>
        <begin position="7"/>
        <end position="28"/>
    </location>
</feature>
<keyword evidence="1" id="KW-0472">Membrane</keyword>
<keyword evidence="1" id="KW-1133">Transmembrane helix</keyword>
<dbReference type="AlphaFoldDB" id="A0A1M5KT68"/>
<protein>
    <recommendedName>
        <fullName evidence="4">DUF4175 domain-containing protein</fullName>
    </recommendedName>
</protein>
<name>A0A1M5KT68_9GAMM</name>
<feature type="transmembrane region" description="Helical" evidence="1">
    <location>
        <begin position="34"/>
        <end position="51"/>
    </location>
</feature>
<evidence type="ECO:0008006" key="4">
    <source>
        <dbReference type="Google" id="ProtNLM"/>
    </source>
</evidence>
<dbReference type="Proteomes" id="UP000184000">
    <property type="component" value="Unassembled WGS sequence"/>
</dbReference>
<evidence type="ECO:0000256" key="1">
    <source>
        <dbReference type="SAM" id="Phobius"/>
    </source>
</evidence>
<reference evidence="2 3" key="1">
    <citation type="submission" date="2016-11" db="EMBL/GenBank/DDBJ databases">
        <authorList>
            <person name="Jaros S."/>
            <person name="Januszkiewicz K."/>
            <person name="Wedrychowicz H."/>
        </authorList>
    </citation>
    <scope>NUCLEOTIDE SEQUENCE [LARGE SCALE GENOMIC DNA]</scope>
    <source>
        <strain evidence="2 3">DSM 18231</strain>
    </source>
</reference>
<keyword evidence="1" id="KW-0812">Transmembrane</keyword>
<evidence type="ECO:0000313" key="2">
    <source>
        <dbReference type="EMBL" id="SHG55994.1"/>
    </source>
</evidence>
<evidence type="ECO:0000313" key="3">
    <source>
        <dbReference type="Proteomes" id="UP000184000"/>
    </source>
</evidence>
<dbReference type="GeneID" id="98639783"/>
<sequence length="68" mass="7423">MSWRESTFILPTLIAMLGFAGLFAALLGDGWWDVAAWLGLGLPALLSAWALPRRRDAVSEKPSPRAAR</sequence>